<dbReference type="PANTHER" id="PTHR32063:SF4">
    <property type="entry name" value="SLR6043 PROTEIN"/>
    <property type="match status" value="1"/>
</dbReference>
<keyword evidence="10" id="KW-1185">Reference proteome</keyword>
<dbReference type="InterPro" id="IPR027463">
    <property type="entry name" value="AcrB_DN_DC_subdom"/>
</dbReference>
<dbReference type="Gene3D" id="3.30.2090.10">
    <property type="entry name" value="Multidrug efflux transporter AcrB TolC docking domain, DN and DC subdomains"/>
    <property type="match status" value="2"/>
</dbReference>
<dbReference type="Gene3D" id="3.30.70.1320">
    <property type="entry name" value="Multidrug efflux transporter AcrB pore domain like"/>
    <property type="match status" value="1"/>
</dbReference>
<evidence type="ECO:0000256" key="6">
    <source>
        <dbReference type="ARBA" id="ARBA00022989"/>
    </source>
</evidence>
<dbReference type="Gene3D" id="1.20.1640.10">
    <property type="entry name" value="Multidrug efflux transporter AcrB transmembrane domain"/>
    <property type="match status" value="2"/>
</dbReference>
<dbReference type="SUPFAM" id="SSF82866">
    <property type="entry name" value="Multidrug efflux transporter AcrB transmembrane domain"/>
    <property type="match status" value="2"/>
</dbReference>
<accession>A0A1I1T0D0</accession>
<keyword evidence="7 8" id="KW-0472">Membrane</keyword>
<evidence type="ECO:0000256" key="3">
    <source>
        <dbReference type="ARBA" id="ARBA00022448"/>
    </source>
</evidence>
<dbReference type="Proteomes" id="UP000199517">
    <property type="component" value="Unassembled WGS sequence"/>
</dbReference>
<dbReference type="GO" id="GO:0005886">
    <property type="term" value="C:plasma membrane"/>
    <property type="evidence" value="ECO:0007669"/>
    <property type="project" value="UniProtKB-SubCell"/>
</dbReference>
<keyword evidence="5 8" id="KW-0812">Transmembrane</keyword>
<sequence>MFKWLLENSLAQRLLVIIASLVVMAYGAFTLSRTPVDVFPDLNKPTVTLMTEAGGMAAEEVEQLITFPLETTMNGLPGVESVRSVSSAGLSFIYVTFDWSTEIFRARQMVSERLGAMEEGLPPGVTPRMGPVSSVMGEILQIAIPIGGQGTGTAGGPPAQAALSAMQVREYADWVLRPRLMAIPGVAQVIPIGGEVRQFQVQPDTARMSELGITLADLDAALKGFSSNTSGGFLELNGREYLIRHLGRTSRLEDLQNLALTARGGQPILLRQVARVSFAPAIKRGDAGFEGLPAVILGVQKQPTADTIALTRALESALEGMQASLPPGMNAPKVTFRQASFIEASIHTLQGKLIGASVFVAVILFFFLGTLRPTVIALTAIPVSIFVTALVFKFFGMSINTMTLGGLAIAIGGLVDDAVVDVENIMRRLKDDRSRHPHHRLHPLEVVARASMEVRSAILYATVIIVLVFLPLFALPGMEGRLFVPLGVAFIVSTVASLLVSVTITPVLAYYLLPGMKSLDHGDTRMLAWLKARYRSSLAAVLARPHAALVAAGAAVLVAAVAVPLFPRTFLPPFNEGTLLVGLRLNPGVTLAESSAIARQAETLVREVPEVTHVGRRSGRAELDEHAEGVHVSELDVGLKPAAELTRSMDAITGDIRTRLAPLPAAIGIGQPISHRIDHMLSGVRSQIAIKIFGEDLDVLRGQADVLRARLAGIPGLADLEIEKQVLAPQIKVRVDPVAAAQYGVPTPQVLAALQSLVEGEKITQIVEGNRRFALVVRLPETARSLDGLGRVLIETPTGRVPLSRLAQIEESDGPNQVSRDDGRRRIVLSANAQGRALSDVVADIRRVVADTRLPEGTFITLGGQFQAQEEASRLVGLLSIVSLTLMFVVLYSRYRSVALSALIMSNIPLALVGAVLGLWISGQPLSVAALIGFITLAGISVRNGILKVSHYVNLMRTEGEEFGTALIVRGSLERLSPVLMTALVTAFALAPLLFEAERPGTEILHPVAVVIFSGLISSTLLDTYLTPAMFWLFGRKPAERLVNDREAGAF</sequence>
<feature type="transmembrane region" description="Helical" evidence="8">
    <location>
        <begin position="375"/>
        <end position="395"/>
    </location>
</feature>
<dbReference type="AlphaFoldDB" id="A0A1I1T0D0"/>
<evidence type="ECO:0000256" key="7">
    <source>
        <dbReference type="ARBA" id="ARBA00023136"/>
    </source>
</evidence>
<evidence type="ECO:0000256" key="5">
    <source>
        <dbReference type="ARBA" id="ARBA00022692"/>
    </source>
</evidence>
<reference evidence="10" key="1">
    <citation type="submission" date="2016-10" db="EMBL/GenBank/DDBJ databases">
        <authorList>
            <person name="Varghese N."/>
            <person name="Submissions S."/>
        </authorList>
    </citation>
    <scope>NUCLEOTIDE SEQUENCE [LARGE SCALE GENOMIC DNA]</scope>
    <source>
        <strain evidence="10">DSM 7481</strain>
    </source>
</reference>
<dbReference type="GO" id="GO:0042910">
    <property type="term" value="F:xenobiotic transmembrane transporter activity"/>
    <property type="evidence" value="ECO:0007669"/>
    <property type="project" value="TreeGrafter"/>
</dbReference>
<organism evidence="9 10">
    <name type="scientific">Paracidovorax konjaci</name>
    <dbReference type="NCBI Taxonomy" id="32040"/>
    <lineage>
        <taxon>Bacteria</taxon>
        <taxon>Pseudomonadati</taxon>
        <taxon>Pseudomonadota</taxon>
        <taxon>Betaproteobacteria</taxon>
        <taxon>Burkholderiales</taxon>
        <taxon>Comamonadaceae</taxon>
        <taxon>Paracidovorax</taxon>
    </lineage>
</organism>
<keyword evidence="6 8" id="KW-1133">Transmembrane helix</keyword>
<feature type="transmembrane region" description="Helical" evidence="8">
    <location>
        <begin position="457"/>
        <end position="476"/>
    </location>
</feature>
<name>A0A1I1T0D0_9BURK</name>
<evidence type="ECO:0000256" key="8">
    <source>
        <dbReference type="SAM" id="Phobius"/>
    </source>
</evidence>
<evidence type="ECO:0000256" key="1">
    <source>
        <dbReference type="ARBA" id="ARBA00004651"/>
    </source>
</evidence>
<comment type="similarity">
    <text evidence="2">Belongs to the resistance-nodulation-cell division (RND) (TC 2.A.6) family.</text>
</comment>
<feature type="transmembrane region" description="Helical" evidence="8">
    <location>
        <begin position="349"/>
        <end position="368"/>
    </location>
</feature>
<dbReference type="SUPFAM" id="SSF82693">
    <property type="entry name" value="Multidrug efflux transporter AcrB pore domain, PN1, PN2, PC1 and PC2 subdomains"/>
    <property type="match status" value="3"/>
</dbReference>
<feature type="transmembrane region" description="Helical" evidence="8">
    <location>
        <begin position="875"/>
        <end position="892"/>
    </location>
</feature>
<feature type="transmembrane region" description="Helical" evidence="8">
    <location>
        <begin position="534"/>
        <end position="566"/>
    </location>
</feature>
<evidence type="ECO:0000256" key="2">
    <source>
        <dbReference type="ARBA" id="ARBA00010942"/>
    </source>
</evidence>
<feature type="transmembrane region" description="Helical" evidence="8">
    <location>
        <begin position="927"/>
        <end position="947"/>
    </location>
</feature>
<dbReference type="Pfam" id="PF00873">
    <property type="entry name" value="ACR_tran"/>
    <property type="match status" value="1"/>
</dbReference>
<keyword evidence="3" id="KW-0813">Transport</keyword>
<protein>
    <submittedName>
        <fullName evidence="9">Heavy-metal exporter, HME family</fullName>
    </submittedName>
</protein>
<comment type="subcellular location">
    <subcellularLocation>
        <location evidence="1">Cell membrane</location>
        <topology evidence="1">Multi-pass membrane protein</topology>
    </subcellularLocation>
</comment>
<feature type="transmembrane region" description="Helical" evidence="8">
    <location>
        <begin position="1007"/>
        <end position="1034"/>
    </location>
</feature>
<evidence type="ECO:0000313" key="9">
    <source>
        <dbReference type="EMBL" id="SFD52127.1"/>
    </source>
</evidence>
<dbReference type="SUPFAM" id="SSF82714">
    <property type="entry name" value="Multidrug efflux transporter AcrB TolC docking domain, DN and DC subdomains"/>
    <property type="match status" value="2"/>
</dbReference>
<dbReference type="PRINTS" id="PR00702">
    <property type="entry name" value="ACRIFLAVINRP"/>
</dbReference>
<feature type="transmembrane region" description="Helical" evidence="8">
    <location>
        <begin position="899"/>
        <end position="921"/>
    </location>
</feature>
<dbReference type="InterPro" id="IPR004763">
    <property type="entry name" value="CusA-like"/>
</dbReference>
<dbReference type="GO" id="GO:0008324">
    <property type="term" value="F:monoatomic cation transmembrane transporter activity"/>
    <property type="evidence" value="ECO:0007669"/>
    <property type="project" value="InterPro"/>
</dbReference>
<gene>
    <name evidence="9" type="ORF">SAMN04489710_10338</name>
</gene>
<proteinExistence type="inferred from homology"/>
<evidence type="ECO:0000256" key="4">
    <source>
        <dbReference type="ARBA" id="ARBA00022475"/>
    </source>
</evidence>
<feature type="transmembrane region" description="Helical" evidence="8">
    <location>
        <begin position="976"/>
        <end position="995"/>
    </location>
</feature>
<dbReference type="Gene3D" id="3.30.70.1440">
    <property type="entry name" value="Multidrug efflux transporter AcrB pore domain"/>
    <property type="match status" value="1"/>
</dbReference>
<keyword evidence="4" id="KW-1003">Cell membrane</keyword>
<dbReference type="Gene3D" id="3.30.70.1430">
    <property type="entry name" value="Multidrug efflux transporter AcrB pore domain"/>
    <property type="match status" value="2"/>
</dbReference>
<dbReference type="RefSeq" id="WP_092950167.1">
    <property type="nucleotide sequence ID" value="NZ_FOMQ01000003.1"/>
</dbReference>
<feature type="transmembrane region" description="Helical" evidence="8">
    <location>
        <begin position="482"/>
        <end position="513"/>
    </location>
</feature>
<dbReference type="STRING" id="32040.SAMN04489710_10338"/>
<dbReference type="OrthoDB" id="9798415at2"/>
<evidence type="ECO:0000313" key="10">
    <source>
        <dbReference type="Proteomes" id="UP000199517"/>
    </source>
</evidence>
<dbReference type="InterPro" id="IPR001036">
    <property type="entry name" value="Acrflvin-R"/>
</dbReference>
<dbReference type="PANTHER" id="PTHR32063">
    <property type="match status" value="1"/>
</dbReference>
<dbReference type="NCBIfam" id="TIGR00914">
    <property type="entry name" value="2A0601"/>
    <property type="match status" value="1"/>
</dbReference>
<dbReference type="EMBL" id="FOMQ01000003">
    <property type="protein sequence ID" value="SFD52127.1"/>
    <property type="molecule type" value="Genomic_DNA"/>
</dbReference>